<dbReference type="GO" id="GO:0016787">
    <property type="term" value="F:hydrolase activity"/>
    <property type="evidence" value="ECO:0007669"/>
    <property type="project" value="UniProtKB-KW"/>
</dbReference>
<name>A0A430FTT1_9BIFI</name>
<evidence type="ECO:0000313" key="2">
    <source>
        <dbReference type="EMBL" id="RSX56282.1"/>
    </source>
</evidence>
<dbReference type="Gene3D" id="1.10.10.10">
    <property type="entry name" value="Winged helix-like DNA-binding domain superfamily/Winged helix DNA-binding domain"/>
    <property type="match status" value="1"/>
</dbReference>
<proteinExistence type="predicted"/>
<dbReference type="SUPFAM" id="SSF46785">
    <property type="entry name" value="Winged helix' DNA-binding domain"/>
    <property type="match status" value="1"/>
</dbReference>
<gene>
    <name evidence="2" type="ORF">D2E24_1271</name>
</gene>
<dbReference type="InterPro" id="IPR036388">
    <property type="entry name" value="WH-like_DNA-bd_sf"/>
</dbReference>
<dbReference type="OrthoDB" id="370168at2"/>
<dbReference type="InterPro" id="IPR036390">
    <property type="entry name" value="WH_DNA-bd_sf"/>
</dbReference>
<evidence type="ECO:0000313" key="3">
    <source>
        <dbReference type="Proteomes" id="UP000287470"/>
    </source>
</evidence>
<dbReference type="AlphaFoldDB" id="A0A430FTT1"/>
<organism evidence="2 3">
    <name type="scientific">Bifidobacterium samirii</name>
    <dbReference type="NCBI Taxonomy" id="2306974"/>
    <lineage>
        <taxon>Bacteria</taxon>
        <taxon>Bacillati</taxon>
        <taxon>Actinomycetota</taxon>
        <taxon>Actinomycetes</taxon>
        <taxon>Bifidobacteriales</taxon>
        <taxon>Bifidobacteriaceae</taxon>
        <taxon>Bifidobacterium</taxon>
    </lineage>
</organism>
<sequence length="132" mass="14649">MGTDSRDRHHVDGHDGDASVDGYHRLLDAVGGHIAVCALELLRSGRLHAGELERRIPRATRHEVDETLDRLEELGLVERVDEGTANPTYALTAIGRSALHPLRGLRTWAITSYAQAVAYVEAKESLRRHKLI</sequence>
<feature type="domain" description="HTH hxlR-type" evidence="1">
    <location>
        <begin position="18"/>
        <end position="117"/>
    </location>
</feature>
<reference evidence="2 3" key="1">
    <citation type="submission" date="2018-09" db="EMBL/GenBank/DDBJ databases">
        <title>Characterization of the phylogenetic diversity of five novel species belonging to the genus Bifidobacterium.</title>
        <authorList>
            <person name="Lugli G.A."/>
            <person name="Duranti S."/>
            <person name="Milani C."/>
        </authorList>
    </citation>
    <scope>NUCLEOTIDE SEQUENCE [LARGE SCALE GENOMIC DNA]</scope>
    <source>
        <strain evidence="2 3">2033B</strain>
    </source>
</reference>
<evidence type="ECO:0000259" key="1">
    <source>
        <dbReference type="PROSITE" id="PS51118"/>
    </source>
</evidence>
<comment type="caution">
    <text evidence="2">The sequence shown here is derived from an EMBL/GenBank/DDBJ whole genome shotgun (WGS) entry which is preliminary data.</text>
</comment>
<accession>A0A430FTT1</accession>
<keyword evidence="3" id="KW-1185">Reference proteome</keyword>
<keyword evidence="2" id="KW-0378">Hydrolase</keyword>
<dbReference type="RefSeq" id="WP_125968538.1">
    <property type="nucleotide sequence ID" value="NZ_QXGK01000011.1"/>
</dbReference>
<dbReference type="Proteomes" id="UP000287470">
    <property type="component" value="Unassembled WGS sequence"/>
</dbReference>
<dbReference type="InterPro" id="IPR002577">
    <property type="entry name" value="HTH_HxlR"/>
</dbReference>
<dbReference type="PROSITE" id="PS51118">
    <property type="entry name" value="HTH_HXLR"/>
    <property type="match status" value="1"/>
</dbReference>
<dbReference type="Pfam" id="PF01638">
    <property type="entry name" value="HxlR"/>
    <property type="match status" value="1"/>
</dbReference>
<protein>
    <submittedName>
        <fullName evidence="2">Cinnamoyl ester hydrolase</fullName>
    </submittedName>
</protein>
<dbReference type="EMBL" id="QXGK01000011">
    <property type="protein sequence ID" value="RSX56282.1"/>
    <property type="molecule type" value="Genomic_DNA"/>
</dbReference>